<evidence type="ECO:0000313" key="4">
    <source>
        <dbReference type="Ensembl" id="ENSSORP00005011252.1"/>
    </source>
</evidence>
<dbReference type="PROSITE" id="PS50102">
    <property type="entry name" value="RRM"/>
    <property type="match status" value="1"/>
</dbReference>
<name>A0A672Z408_9TELE</name>
<reference evidence="4" key="2">
    <citation type="submission" date="2025-05" db="UniProtKB">
        <authorList>
            <consortium name="Ensembl"/>
        </authorList>
    </citation>
    <scope>IDENTIFICATION</scope>
</reference>
<reference evidence="4" key="1">
    <citation type="submission" date="2019-06" db="EMBL/GenBank/DDBJ databases">
        <authorList>
            <consortium name="Wellcome Sanger Institute Data Sharing"/>
        </authorList>
    </citation>
    <scope>NUCLEOTIDE SEQUENCE [LARGE SCALE GENOMIC DNA]</scope>
</reference>
<gene>
    <name evidence="4" type="primary">dnd1</name>
    <name evidence="5" type="synonym">LOC115416804</name>
</gene>
<dbReference type="Gene3D" id="3.30.70.330">
    <property type="match status" value="1"/>
</dbReference>
<dbReference type="Pfam" id="PF00076">
    <property type="entry name" value="RRM_1"/>
    <property type="match status" value="1"/>
</dbReference>
<feature type="domain" description="RRM" evidence="3">
    <location>
        <begin position="71"/>
        <end position="149"/>
    </location>
</feature>
<proteinExistence type="predicted"/>
<dbReference type="AlphaFoldDB" id="A0A672Z408"/>
<evidence type="ECO:0000313" key="5">
    <source>
        <dbReference type="Ensembl" id="ENSSORP00005020595.1"/>
    </source>
</evidence>
<evidence type="ECO:0000256" key="2">
    <source>
        <dbReference type="PROSITE-ProRule" id="PRU00176"/>
    </source>
</evidence>
<dbReference type="SUPFAM" id="SSF54928">
    <property type="entry name" value="RNA-binding domain, RBD"/>
    <property type="match status" value="1"/>
</dbReference>
<dbReference type="Ensembl" id="ENSSORT00005021169.1">
    <property type="protein sequence ID" value="ENSSORP00005020595.1"/>
    <property type="gene ID" value="ENSSORG00005009967.1"/>
</dbReference>
<dbReference type="InterPro" id="IPR012677">
    <property type="entry name" value="Nucleotide-bd_a/b_plait_sf"/>
</dbReference>
<dbReference type="SMART" id="SM00360">
    <property type="entry name" value="RRM"/>
    <property type="match status" value="1"/>
</dbReference>
<dbReference type="Proteomes" id="UP000472271">
    <property type="component" value="Unassembled WGS sequence"/>
</dbReference>
<dbReference type="Proteomes" id="UP000472271">
    <property type="component" value="Chromosome 10"/>
</dbReference>
<dbReference type="GO" id="GO:0003723">
    <property type="term" value="F:RNA binding"/>
    <property type="evidence" value="ECO:0007669"/>
    <property type="project" value="UniProtKB-UniRule"/>
</dbReference>
<keyword evidence="6" id="KW-1185">Reference proteome</keyword>
<dbReference type="Ensembl" id="ENSSORT00005011631.1">
    <property type="protein sequence ID" value="ENSSORP00005011252.1"/>
    <property type="gene ID" value="ENSSORG00005006016.1"/>
</dbReference>
<organism evidence="4 6">
    <name type="scientific">Sphaeramia orbicularis</name>
    <name type="common">orbiculate cardinalfish</name>
    <dbReference type="NCBI Taxonomy" id="375764"/>
    <lineage>
        <taxon>Eukaryota</taxon>
        <taxon>Metazoa</taxon>
        <taxon>Chordata</taxon>
        <taxon>Craniata</taxon>
        <taxon>Vertebrata</taxon>
        <taxon>Euteleostomi</taxon>
        <taxon>Actinopterygii</taxon>
        <taxon>Neopterygii</taxon>
        <taxon>Teleostei</taxon>
        <taxon>Neoteleostei</taxon>
        <taxon>Acanthomorphata</taxon>
        <taxon>Gobiaria</taxon>
        <taxon>Kurtiformes</taxon>
        <taxon>Apogonoidei</taxon>
        <taxon>Apogonidae</taxon>
        <taxon>Apogoninae</taxon>
        <taxon>Sphaeramia</taxon>
    </lineage>
</organism>
<evidence type="ECO:0000256" key="1">
    <source>
        <dbReference type="ARBA" id="ARBA00022884"/>
    </source>
</evidence>
<sequence>NQPSSVREVQTIPTFGELFPLCSLQVLNLERVKALDSWLKTTNITLTQVNGQRKYGGPPEVWAGPAPGPRCEVFISQIPRDAYEDLLIPLFSSVGPLWEFRLMMNFSGQNRGFAYAKYGSSAMVSEAIRSLHGHMLEPGYRLCVRRSTEKRHLCMGELPADTRPEDLLQVLQGLSEGVERVSLKAGPGIEGVAAIVAFSSHHTASMAKKILVEAFNKRFNLSVSIKWHSTVKPGPDESMPPPQPFKNLASSPVKPQRCILGPTLSPHLLKPPSIPQGFCRAVGGPSSLQSPHPSCSSSCSQGLKASASSSPTMLLCRLCEMQGFGRPVREIHYSHAGSDGFLYFTYKVCIPGISQTFTGLVMILPGPSASSMLEEASQATAQQVLQALYHNQGAH</sequence>
<accession>A0A672Z408</accession>
<dbReference type="Pfam" id="PF14709">
    <property type="entry name" value="DND1_DSRM"/>
    <property type="match status" value="1"/>
</dbReference>
<protein>
    <submittedName>
        <fullName evidence="4">Dead end protein 1-like</fullName>
    </submittedName>
</protein>
<evidence type="ECO:0000313" key="6">
    <source>
        <dbReference type="Proteomes" id="UP000472271"/>
    </source>
</evidence>
<dbReference type="PANTHER" id="PTHR21245">
    <property type="entry name" value="HETEROGENEOUS NUCLEAR RIBONUCLEOPROTEIN"/>
    <property type="match status" value="1"/>
</dbReference>
<keyword evidence="1 2" id="KW-0694">RNA-binding</keyword>
<dbReference type="InterPro" id="IPR035979">
    <property type="entry name" value="RBD_domain_sf"/>
</dbReference>
<evidence type="ECO:0000259" key="3">
    <source>
        <dbReference type="PROSITE" id="PS50102"/>
    </source>
</evidence>
<dbReference type="InterPro" id="IPR000504">
    <property type="entry name" value="RRM_dom"/>
</dbReference>